<dbReference type="RefSeq" id="WP_084307470.1">
    <property type="nucleotide sequence ID" value="NZ_FNDG01000015.1"/>
</dbReference>
<evidence type="ECO:0000256" key="3">
    <source>
        <dbReference type="ARBA" id="ARBA00022989"/>
    </source>
</evidence>
<organism evidence="6 7">
    <name type="scientific">Phytopseudomonas flavescens</name>
    <dbReference type="NCBI Taxonomy" id="29435"/>
    <lineage>
        <taxon>Bacteria</taxon>
        <taxon>Pseudomonadati</taxon>
        <taxon>Pseudomonadota</taxon>
        <taxon>Gammaproteobacteria</taxon>
        <taxon>Pseudomonadales</taxon>
        <taxon>Pseudomonadaceae</taxon>
        <taxon>Phytopseudomonas</taxon>
    </lineage>
</organism>
<dbReference type="Pfam" id="PF13564">
    <property type="entry name" value="DoxX_2"/>
    <property type="match status" value="1"/>
</dbReference>
<reference evidence="6 7" key="1">
    <citation type="submission" date="2016-10" db="EMBL/GenBank/DDBJ databases">
        <authorList>
            <person name="de Groot N.N."/>
        </authorList>
    </citation>
    <scope>NUCLEOTIDE SEQUENCE [LARGE SCALE GENOMIC DNA]</scope>
    <source>
        <strain evidence="6 7">LMG 18387</strain>
    </source>
</reference>
<protein>
    <submittedName>
        <fullName evidence="6">DoxX-like family protein</fullName>
    </submittedName>
</protein>
<dbReference type="Proteomes" id="UP000198606">
    <property type="component" value="Unassembled WGS sequence"/>
</dbReference>
<gene>
    <name evidence="6" type="ORF">SAMN05216588_11567</name>
</gene>
<feature type="transmembrane region" description="Helical" evidence="5">
    <location>
        <begin position="69"/>
        <end position="89"/>
    </location>
</feature>
<proteinExistence type="predicted"/>
<evidence type="ECO:0000256" key="1">
    <source>
        <dbReference type="ARBA" id="ARBA00004141"/>
    </source>
</evidence>
<dbReference type="GO" id="GO:0016020">
    <property type="term" value="C:membrane"/>
    <property type="evidence" value="ECO:0007669"/>
    <property type="project" value="UniProtKB-SubCell"/>
</dbReference>
<evidence type="ECO:0000313" key="7">
    <source>
        <dbReference type="Proteomes" id="UP000198606"/>
    </source>
</evidence>
<keyword evidence="4 5" id="KW-0472">Membrane</keyword>
<sequence>MTLTNFPWKSILALLLAAFFLIGAGGNIIAPPGVVADYARWGYPSWFHYVTGLLELSAAILLAIKSLRFWGAAIGAAAMVGAAATVLWHGELTHSIAPLVVLTLCLVVGWVNKPGIHR</sequence>
<evidence type="ECO:0000256" key="5">
    <source>
        <dbReference type="SAM" id="Phobius"/>
    </source>
</evidence>
<dbReference type="EMBL" id="FNDG01000015">
    <property type="protein sequence ID" value="SDI35254.1"/>
    <property type="molecule type" value="Genomic_DNA"/>
</dbReference>
<evidence type="ECO:0000256" key="2">
    <source>
        <dbReference type="ARBA" id="ARBA00022692"/>
    </source>
</evidence>
<name>A0A1G8JVK4_9GAMM</name>
<evidence type="ECO:0000256" key="4">
    <source>
        <dbReference type="ARBA" id="ARBA00023136"/>
    </source>
</evidence>
<feature type="transmembrane region" description="Helical" evidence="5">
    <location>
        <begin position="95"/>
        <end position="112"/>
    </location>
</feature>
<evidence type="ECO:0000313" key="6">
    <source>
        <dbReference type="EMBL" id="SDI35254.1"/>
    </source>
</evidence>
<keyword evidence="3 5" id="KW-1133">Transmembrane helix</keyword>
<keyword evidence="2 5" id="KW-0812">Transmembrane</keyword>
<comment type="subcellular location">
    <subcellularLocation>
        <location evidence="1">Membrane</location>
        <topology evidence="1">Multi-pass membrane protein</topology>
    </subcellularLocation>
</comment>
<feature type="transmembrane region" description="Helical" evidence="5">
    <location>
        <begin position="46"/>
        <end position="64"/>
    </location>
</feature>
<dbReference type="AlphaFoldDB" id="A0A1G8JVK4"/>
<accession>A0A1G8JVK4</accession>
<dbReference type="InterPro" id="IPR032808">
    <property type="entry name" value="DoxX"/>
</dbReference>